<comment type="caution">
    <text evidence="13">The sequence shown here is derived from an EMBL/GenBank/DDBJ whole genome shotgun (WGS) entry which is preliminary data.</text>
</comment>
<proteinExistence type="inferred from homology"/>
<evidence type="ECO:0000259" key="12">
    <source>
        <dbReference type="Pfam" id="PF22599"/>
    </source>
</evidence>
<dbReference type="InterPro" id="IPR001036">
    <property type="entry name" value="Acrflvin-R"/>
</dbReference>
<dbReference type="InterPro" id="IPR022813">
    <property type="entry name" value="SecD/SecF_arch_bac"/>
</dbReference>
<evidence type="ECO:0000256" key="1">
    <source>
        <dbReference type="ARBA" id="ARBA00004651"/>
    </source>
</evidence>
<keyword evidence="2 9" id="KW-0813">Transport</keyword>
<dbReference type="PRINTS" id="PR00702">
    <property type="entry name" value="ACRIFLAVINRP"/>
</dbReference>
<feature type="domain" description="SecDF P1 head subdomain" evidence="12">
    <location>
        <begin position="172"/>
        <end position="259"/>
    </location>
</feature>
<dbReference type="NCBIfam" id="TIGR00916">
    <property type="entry name" value="2A0604s01"/>
    <property type="match status" value="1"/>
</dbReference>
<keyword evidence="3 9" id="KW-1003">Cell membrane</keyword>
<feature type="transmembrane region" description="Helical" evidence="9">
    <location>
        <begin position="409"/>
        <end position="432"/>
    </location>
</feature>
<dbReference type="InterPro" id="IPR048631">
    <property type="entry name" value="SecD_1st"/>
</dbReference>
<dbReference type="InterPro" id="IPR048634">
    <property type="entry name" value="SecD_SecF_C"/>
</dbReference>
<comment type="caution">
    <text evidence="9">Lacks conserved residue(s) required for the propagation of feature annotation.</text>
</comment>
<comment type="subunit">
    <text evidence="9">Forms a complex with SecF. Part of the essential Sec protein translocation apparatus which comprises SecA, SecYEG and auxiliary proteins SecDF. Other proteins may also be involved.</text>
</comment>
<evidence type="ECO:0000256" key="2">
    <source>
        <dbReference type="ARBA" id="ARBA00022448"/>
    </source>
</evidence>
<dbReference type="GO" id="GO:0043952">
    <property type="term" value="P:protein transport by the Sec complex"/>
    <property type="evidence" value="ECO:0007669"/>
    <property type="project" value="UniProtKB-UniRule"/>
</dbReference>
<evidence type="ECO:0000259" key="10">
    <source>
        <dbReference type="Pfam" id="PF02355"/>
    </source>
</evidence>
<dbReference type="STRING" id="1707952.A6A03_08090"/>
<keyword evidence="6 9" id="KW-1133">Transmembrane helix</keyword>
<feature type="transmembrane region" description="Helical" evidence="9">
    <location>
        <begin position="331"/>
        <end position="353"/>
    </location>
</feature>
<dbReference type="Gene3D" id="3.30.70.3220">
    <property type="match status" value="1"/>
</dbReference>
<comment type="function">
    <text evidence="9">Part of the Sec protein translocase complex. Interacts with the SecYEG preprotein conducting channel. SecDF uses the proton motive force (PMF) to complete protein translocation after the ATP-dependent function of SecA.</text>
</comment>
<dbReference type="AlphaFoldDB" id="A0A178MJQ3"/>
<dbReference type="EMBL" id="LWQS01000032">
    <property type="protein sequence ID" value="OAN48338.1"/>
    <property type="molecule type" value="Genomic_DNA"/>
</dbReference>
<dbReference type="Pfam" id="PF22599">
    <property type="entry name" value="SecDF_P1_head"/>
    <property type="match status" value="1"/>
</dbReference>
<evidence type="ECO:0000313" key="13">
    <source>
        <dbReference type="EMBL" id="OAN48338.1"/>
    </source>
</evidence>
<dbReference type="Proteomes" id="UP000078287">
    <property type="component" value="Unassembled WGS sequence"/>
</dbReference>
<dbReference type="GO" id="GO:0065002">
    <property type="term" value="P:intracellular protein transmembrane transport"/>
    <property type="evidence" value="ECO:0007669"/>
    <property type="project" value="UniProtKB-UniRule"/>
</dbReference>
<gene>
    <name evidence="9" type="primary">secD</name>
    <name evidence="13" type="ORF">A6A03_08090</name>
</gene>
<dbReference type="Gene3D" id="1.20.1640.10">
    <property type="entry name" value="Multidrug efflux transporter AcrB transmembrane domain"/>
    <property type="match status" value="1"/>
</dbReference>
<keyword evidence="4 9" id="KW-0812">Transmembrane</keyword>
<keyword evidence="5 9" id="KW-0653">Protein transport</keyword>
<dbReference type="Pfam" id="PF21760">
    <property type="entry name" value="SecD_1st"/>
    <property type="match status" value="1"/>
</dbReference>
<comment type="similarity">
    <text evidence="9">Belongs to the SecD/SecF family. SecD subfamily.</text>
</comment>
<reference evidence="13 14" key="1">
    <citation type="submission" date="2016-04" db="EMBL/GenBank/DDBJ databases">
        <title>Chloroflexus islandicus sp. nov., a thermophilic filamentous anoxygenic phototrophic bacterium from geyser Strokkur (Iceland).</title>
        <authorList>
            <person name="Gaisin V.A."/>
            <person name="Kalashnikov A.M."/>
            <person name="Sukhacheva M.V."/>
            <person name="Grouzdev D.S."/>
            <person name="Ivanov T.M."/>
            <person name="Kuznetsov B."/>
            <person name="Gorlenko V.M."/>
        </authorList>
    </citation>
    <scope>NUCLEOTIDE SEQUENCE [LARGE SCALE GENOMIC DNA]</scope>
    <source>
        <strain evidence="14">isl-2</strain>
    </source>
</reference>
<keyword evidence="7 9" id="KW-0811">Translocation</keyword>
<dbReference type="InterPro" id="IPR055344">
    <property type="entry name" value="SecD_SecF_C_bact"/>
</dbReference>
<keyword evidence="8 9" id="KW-0472">Membrane</keyword>
<dbReference type="SUPFAM" id="SSF82866">
    <property type="entry name" value="Multidrug efflux transporter AcrB transmembrane domain"/>
    <property type="match status" value="1"/>
</dbReference>
<dbReference type="InterPro" id="IPR005791">
    <property type="entry name" value="SecD"/>
</dbReference>
<dbReference type="NCBIfam" id="TIGR01129">
    <property type="entry name" value="secD"/>
    <property type="match status" value="1"/>
</dbReference>
<comment type="subcellular location">
    <subcellularLocation>
        <location evidence="1 9">Cell membrane</location>
        <topology evidence="1 9">Multi-pass membrane protein</topology>
    </subcellularLocation>
</comment>
<name>A0A178MJQ3_9CHLR</name>
<keyword evidence="14" id="KW-1185">Reference proteome</keyword>
<dbReference type="PANTHER" id="PTHR30081">
    <property type="entry name" value="PROTEIN-EXPORT MEMBRANE PROTEIN SEC"/>
    <property type="match status" value="1"/>
</dbReference>
<evidence type="ECO:0000256" key="6">
    <source>
        <dbReference type="ARBA" id="ARBA00022989"/>
    </source>
</evidence>
<evidence type="ECO:0000256" key="9">
    <source>
        <dbReference type="HAMAP-Rule" id="MF_01463"/>
    </source>
</evidence>
<sequence>MQNRNLSALILIIVVTGLALAVNFAPNNNFLGRDVSVRLGLDLQGGIQVLLRSADPNATPEQIATAAGVIEQRVNALGVGETVVQRAGNDRIIVELPGVANPEQAIETLRGTGRLEFIDSQGQYLADGAIVRTSSSPNPPQLLESGTVTDVNSLGPIYQSITDGADLDTSAVQPTFSQGGALGSRPAVSFAFRGESARRLATFTAANVGRPMCIVLDNVVVSCPVINAALTDGSGVIEVTTEAERNQIFNKLKYGALPVPLVIETSRTVTATLGQESVAASIVAGIIGLSVVAIFMILFYRGPGLIATIALLIYTAISFAIYRLIPVTLTLPGIAGFILSIGLAVDANVLIFARLREEYRRGRDIRNALELGFVESWPAIRDSSVSTLITSIVLFMFGNSFGVSLIKGFALTLGLGIVISLFTAVIVTRTFLRVVLPLFSDERAWWFGVDRRETAPAATAAS</sequence>
<dbReference type="Pfam" id="PF02355">
    <property type="entry name" value="SecD_SecF_C"/>
    <property type="match status" value="1"/>
</dbReference>
<evidence type="ECO:0000259" key="11">
    <source>
        <dbReference type="Pfam" id="PF21760"/>
    </source>
</evidence>
<feature type="domain" description="Protein export membrane protein SecD/SecF C-terminal" evidence="10">
    <location>
        <begin position="265"/>
        <end position="432"/>
    </location>
</feature>
<feature type="domain" description="Protein translocase subunit SecDF P1" evidence="11">
    <location>
        <begin position="65"/>
        <end position="120"/>
    </location>
</feature>
<evidence type="ECO:0000256" key="3">
    <source>
        <dbReference type="ARBA" id="ARBA00022475"/>
    </source>
</evidence>
<evidence type="ECO:0000256" key="8">
    <source>
        <dbReference type="ARBA" id="ARBA00023136"/>
    </source>
</evidence>
<dbReference type="OrthoDB" id="9805019at2"/>
<organism evidence="13 14">
    <name type="scientific">Chloroflexus islandicus</name>
    <dbReference type="NCBI Taxonomy" id="1707952"/>
    <lineage>
        <taxon>Bacteria</taxon>
        <taxon>Bacillati</taxon>
        <taxon>Chloroflexota</taxon>
        <taxon>Chloroflexia</taxon>
        <taxon>Chloroflexales</taxon>
        <taxon>Chloroflexineae</taxon>
        <taxon>Chloroflexaceae</taxon>
        <taxon>Chloroflexus</taxon>
    </lineage>
</organism>
<evidence type="ECO:0000256" key="5">
    <source>
        <dbReference type="ARBA" id="ARBA00022927"/>
    </source>
</evidence>
<dbReference type="PANTHER" id="PTHR30081:SF1">
    <property type="entry name" value="PROTEIN TRANSLOCASE SUBUNIT SECD"/>
    <property type="match status" value="1"/>
</dbReference>
<evidence type="ECO:0000256" key="7">
    <source>
        <dbReference type="ARBA" id="ARBA00023010"/>
    </source>
</evidence>
<evidence type="ECO:0000256" key="4">
    <source>
        <dbReference type="ARBA" id="ARBA00022692"/>
    </source>
</evidence>
<feature type="transmembrane region" description="Helical" evidence="9">
    <location>
        <begin position="305"/>
        <end position="325"/>
    </location>
</feature>
<dbReference type="GO" id="GO:0006605">
    <property type="term" value="P:protein targeting"/>
    <property type="evidence" value="ECO:0007669"/>
    <property type="project" value="UniProtKB-UniRule"/>
</dbReference>
<dbReference type="GO" id="GO:0005886">
    <property type="term" value="C:plasma membrane"/>
    <property type="evidence" value="ECO:0007669"/>
    <property type="project" value="UniProtKB-SubCell"/>
</dbReference>
<dbReference type="HAMAP" id="MF_01463_B">
    <property type="entry name" value="SecD_B"/>
    <property type="match status" value="1"/>
</dbReference>
<evidence type="ECO:0000313" key="14">
    <source>
        <dbReference type="Proteomes" id="UP000078287"/>
    </source>
</evidence>
<dbReference type="RefSeq" id="WP_066783025.1">
    <property type="nucleotide sequence ID" value="NZ_LWQS01000032.1"/>
</dbReference>
<feature type="transmembrane region" description="Helical" evidence="9">
    <location>
        <begin position="385"/>
        <end position="403"/>
    </location>
</feature>
<feature type="transmembrane region" description="Helical" evidence="9">
    <location>
        <begin position="278"/>
        <end position="298"/>
    </location>
</feature>
<accession>A0A178MJQ3</accession>
<protein>
    <recommendedName>
        <fullName evidence="9">Protein translocase subunit SecD</fullName>
    </recommendedName>
</protein>
<dbReference type="InterPro" id="IPR054384">
    <property type="entry name" value="SecDF_P1_head"/>
</dbReference>
<dbReference type="GO" id="GO:0015450">
    <property type="term" value="F:protein-transporting ATPase activity"/>
    <property type="evidence" value="ECO:0007669"/>
    <property type="project" value="InterPro"/>
</dbReference>